<feature type="compositionally biased region" description="Low complexity" evidence="1">
    <location>
        <begin position="157"/>
        <end position="168"/>
    </location>
</feature>
<feature type="region of interest" description="Disordered" evidence="1">
    <location>
        <begin position="23"/>
        <end position="168"/>
    </location>
</feature>
<proteinExistence type="predicted"/>
<evidence type="ECO:0000313" key="2">
    <source>
        <dbReference type="EMBL" id="SDC12244.1"/>
    </source>
</evidence>
<feature type="compositionally biased region" description="Low complexity" evidence="1">
    <location>
        <begin position="34"/>
        <end position="43"/>
    </location>
</feature>
<organism evidence="2 3">
    <name type="scientific">Parafannyhessea umbonata</name>
    <dbReference type="NCBI Taxonomy" id="604330"/>
    <lineage>
        <taxon>Bacteria</taxon>
        <taxon>Bacillati</taxon>
        <taxon>Actinomycetota</taxon>
        <taxon>Coriobacteriia</taxon>
        <taxon>Coriobacteriales</taxon>
        <taxon>Atopobiaceae</taxon>
        <taxon>Parafannyhessea</taxon>
    </lineage>
</organism>
<sequence>MAGLNADGECGVRPNFSEVARRHGVDGHTVSKYRNGGRALAGRRQARAAKRARPLPRRDRGEGGAAGSHGQGHPRAAARASRGRRAAGPAPRRLRELPEGARHSRRARRRAGRAPQVRDGARRAAAVRLEGGRHHARPLRPRVPLRRSDGPGCTASCGPRPRPGTTCRPAWRTASAGWAACRRSGSRTTCRPSRRSAPTERACTSRPMLVEYNMVGTSCECGKPDSFKTEPNPRCHSMATALQSEVPITLHIV</sequence>
<evidence type="ECO:0000256" key="1">
    <source>
        <dbReference type="SAM" id="MobiDB-lite"/>
    </source>
</evidence>
<dbReference type="AlphaFoldDB" id="A0A1G6J0D4"/>
<dbReference type="EMBL" id="FMZL01000003">
    <property type="protein sequence ID" value="SDC12244.1"/>
    <property type="molecule type" value="Genomic_DNA"/>
</dbReference>
<keyword evidence="3" id="KW-1185">Reference proteome</keyword>
<feature type="compositionally biased region" description="Basic residues" evidence="1">
    <location>
        <begin position="103"/>
        <end position="112"/>
    </location>
</feature>
<reference evidence="3" key="1">
    <citation type="submission" date="2016-10" db="EMBL/GenBank/DDBJ databases">
        <authorList>
            <person name="Varghese N."/>
            <person name="Submissions S."/>
        </authorList>
    </citation>
    <scope>NUCLEOTIDE SEQUENCE [LARGE SCALE GENOMIC DNA]</scope>
    <source>
        <strain evidence="3">DSM 22619</strain>
    </source>
</reference>
<feature type="compositionally biased region" description="Basic residues" evidence="1">
    <location>
        <begin position="134"/>
        <end position="145"/>
    </location>
</feature>
<gene>
    <name evidence="2" type="ORF">SAMN04487824_103139</name>
</gene>
<accession>A0A1G6J0D4</accession>
<feature type="compositionally biased region" description="Low complexity" evidence="1">
    <location>
        <begin position="71"/>
        <end position="91"/>
    </location>
</feature>
<feature type="compositionally biased region" description="Basic and acidic residues" evidence="1">
    <location>
        <begin position="93"/>
        <end position="102"/>
    </location>
</feature>
<evidence type="ECO:0000313" key="3">
    <source>
        <dbReference type="Proteomes" id="UP000198528"/>
    </source>
</evidence>
<dbReference type="Proteomes" id="UP000198528">
    <property type="component" value="Unassembled WGS sequence"/>
</dbReference>
<feature type="compositionally biased region" description="Low complexity" evidence="1">
    <location>
        <begin position="113"/>
        <end position="128"/>
    </location>
</feature>
<protein>
    <submittedName>
        <fullName evidence="2">Uncharacterized protein</fullName>
    </submittedName>
</protein>
<name>A0A1G6J0D4_9ACTN</name>
<feature type="compositionally biased region" description="Basic residues" evidence="1">
    <location>
        <begin position="44"/>
        <end position="55"/>
    </location>
</feature>